<dbReference type="EMBL" id="JAAWVO010025969">
    <property type="protein sequence ID" value="MBN3315973.1"/>
    <property type="molecule type" value="Genomic_DNA"/>
</dbReference>
<feature type="compositionally biased region" description="Polar residues" evidence="4">
    <location>
        <begin position="1"/>
        <end position="11"/>
    </location>
</feature>
<feature type="region of interest" description="Disordered" evidence="4">
    <location>
        <begin position="1"/>
        <end position="20"/>
    </location>
</feature>
<dbReference type="PANTHER" id="PTHR24107">
    <property type="entry name" value="YNEIN REGULATORY COMPLEX SUBUNIT 5"/>
    <property type="match status" value="1"/>
</dbReference>
<dbReference type="SUPFAM" id="SSF52047">
    <property type="entry name" value="RNI-like"/>
    <property type="match status" value="1"/>
</dbReference>
<keyword evidence="2" id="KW-0963">Cytoplasm</keyword>
<feature type="region of interest" description="Disordered" evidence="4">
    <location>
        <begin position="175"/>
        <end position="195"/>
    </location>
</feature>
<dbReference type="Gene3D" id="3.80.10.10">
    <property type="entry name" value="Ribonuclease Inhibitor"/>
    <property type="match status" value="2"/>
</dbReference>
<protein>
    <submittedName>
        <fullName evidence="5">DRC5 protein</fullName>
    </submittedName>
</protein>
<evidence type="ECO:0000313" key="5">
    <source>
        <dbReference type="EMBL" id="MBN3315973.1"/>
    </source>
</evidence>
<dbReference type="AlphaFoldDB" id="A0A8J7NP79"/>
<dbReference type="InterPro" id="IPR001611">
    <property type="entry name" value="Leu-rich_rpt"/>
</dbReference>
<dbReference type="InterPro" id="IPR032675">
    <property type="entry name" value="LRR_dom_sf"/>
</dbReference>
<dbReference type="InterPro" id="IPR052410">
    <property type="entry name" value="DRC5"/>
</dbReference>
<dbReference type="Proteomes" id="UP000736164">
    <property type="component" value="Unassembled WGS sequence"/>
</dbReference>
<evidence type="ECO:0000256" key="1">
    <source>
        <dbReference type="ARBA" id="ARBA00004245"/>
    </source>
</evidence>
<dbReference type="Pfam" id="PF13516">
    <property type="entry name" value="LRR_6"/>
    <property type="match status" value="4"/>
</dbReference>
<feature type="non-terminal residue" evidence="5">
    <location>
        <position position="464"/>
    </location>
</feature>
<evidence type="ECO:0000256" key="2">
    <source>
        <dbReference type="ARBA" id="ARBA00022490"/>
    </source>
</evidence>
<accession>A0A8J7NP79</accession>
<dbReference type="SMART" id="SM00368">
    <property type="entry name" value="LRR_RI"/>
    <property type="match status" value="5"/>
</dbReference>
<comment type="subcellular location">
    <subcellularLocation>
        <location evidence="1">Cytoplasm</location>
        <location evidence="1">Cytoskeleton</location>
    </subcellularLocation>
</comment>
<dbReference type="GO" id="GO:0007018">
    <property type="term" value="P:microtubule-based movement"/>
    <property type="evidence" value="ECO:0007669"/>
    <property type="project" value="TreeGrafter"/>
</dbReference>
<sequence>MPDIMDNQSKAAASPGTKPRIYPPVAKLNPVADPRKMRRIIAEDPEWSLAVVPLLKNLCLQHIVKNFHNNPILDKLLPSHKAQVLERLSTSLPLQVTANLISDEGYWKRCCTERWGVSDVSCYGQSWKRMFFERHLQNMIELFIPDVTDPQMILDMVPLCRNYVRKIEISQLLPPVREPQNEDDDASDTASDTGFDGPSMDHFDFSILLDKLSHLEELHVVYGVKGCGMNFEWNLFEFTYRDCQSLAIALKSCKTLKVFRIHESKVDDEKARVLIHSLLDHPSLKELDLSHNLIGDRGARAIGKLINRSQLEKLIVYNNKIRGPGAQAIAYALSKNATLLSLNLRLNCTGDEGGQSIAQALLKNTTLVSLHLGSNELTEPTASVLSQVLVQNTTLRSINLSCNRLGADGGKLLEEGMSHNTTVVECDIRLTEVGQESEYCISQILRGNQEKARKRHLQESRANK</sequence>
<dbReference type="PANTHER" id="PTHR24107:SF27">
    <property type="entry name" value="DYNEIN REGULATORY COMPLEX SUBUNIT 5"/>
    <property type="match status" value="1"/>
</dbReference>
<proteinExistence type="predicted"/>
<comment type="caution">
    <text evidence="5">The sequence shown here is derived from an EMBL/GenBank/DDBJ whole genome shotgun (WGS) entry which is preliminary data.</text>
</comment>
<keyword evidence="6" id="KW-1185">Reference proteome</keyword>
<reference evidence="5" key="1">
    <citation type="journal article" date="2021" name="Cell">
        <title>Tracing the genetic footprints of vertebrate landing in non-teleost ray-finned fishes.</title>
        <authorList>
            <person name="Bi X."/>
            <person name="Wang K."/>
            <person name="Yang L."/>
            <person name="Pan H."/>
            <person name="Jiang H."/>
            <person name="Wei Q."/>
            <person name="Fang M."/>
            <person name="Yu H."/>
            <person name="Zhu C."/>
            <person name="Cai Y."/>
            <person name="He Y."/>
            <person name="Gan X."/>
            <person name="Zeng H."/>
            <person name="Yu D."/>
            <person name="Zhu Y."/>
            <person name="Jiang H."/>
            <person name="Qiu Q."/>
            <person name="Yang H."/>
            <person name="Zhang Y.E."/>
            <person name="Wang W."/>
            <person name="Zhu M."/>
            <person name="He S."/>
            <person name="Zhang G."/>
        </authorList>
    </citation>
    <scope>NUCLEOTIDE SEQUENCE</scope>
    <source>
        <strain evidence="5">Allg_001</strain>
    </source>
</reference>
<keyword evidence="3" id="KW-0206">Cytoskeleton</keyword>
<evidence type="ECO:0000256" key="4">
    <source>
        <dbReference type="SAM" id="MobiDB-lite"/>
    </source>
</evidence>
<organism evidence="5 6">
    <name type="scientific">Atractosteus spatula</name>
    <name type="common">Alligator gar</name>
    <name type="synonym">Lepisosteus spatula</name>
    <dbReference type="NCBI Taxonomy" id="7917"/>
    <lineage>
        <taxon>Eukaryota</taxon>
        <taxon>Metazoa</taxon>
        <taxon>Chordata</taxon>
        <taxon>Craniata</taxon>
        <taxon>Vertebrata</taxon>
        <taxon>Euteleostomi</taxon>
        <taxon>Actinopterygii</taxon>
        <taxon>Neopterygii</taxon>
        <taxon>Holostei</taxon>
        <taxon>Semionotiformes</taxon>
        <taxon>Lepisosteidae</taxon>
        <taxon>Atractosteus</taxon>
    </lineage>
</organism>
<gene>
    <name evidence="5" type="primary">Tcte1</name>
    <name evidence="5" type="ORF">GTO95_0006343</name>
</gene>
<evidence type="ECO:0000256" key="3">
    <source>
        <dbReference type="ARBA" id="ARBA00023212"/>
    </source>
</evidence>
<name>A0A8J7NP79_ATRSP</name>
<feature type="non-terminal residue" evidence="5">
    <location>
        <position position="1"/>
    </location>
</feature>
<dbReference type="GO" id="GO:0005856">
    <property type="term" value="C:cytoskeleton"/>
    <property type="evidence" value="ECO:0007669"/>
    <property type="project" value="UniProtKB-SubCell"/>
</dbReference>
<evidence type="ECO:0000313" key="6">
    <source>
        <dbReference type="Proteomes" id="UP000736164"/>
    </source>
</evidence>